<dbReference type="PANTHER" id="PTHR11864">
    <property type="entry name" value="PRE-MRNA-PROCESSING PROTEIN PRP40"/>
    <property type="match status" value="1"/>
</dbReference>
<dbReference type="PROSITE" id="PS50020">
    <property type="entry name" value="WW_DOMAIN_2"/>
    <property type="match status" value="2"/>
</dbReference>
<sequence length="224" mass="26143">MSDPFDQCEWAEATTPEGKKFYYHKVLRNSLWEKPKEYLEAEKKAALVWREYQTETGRKYYHNPITKQTRWDPPDGFVSQSSPSSSNINNNIQTNDEDNSNNNSNSNISNSINPKSSIIEESLNNSNNSMNNNNSTSLEGKEEAIVVFKKLLSDNDISSTCTFEKALRNIASDERYQALKTMGERKQVFLDYQQDRKRYEMEEKKKKRKRLEKTLSHCSKSRKK</sequence>
<evidence type="ECO:0000256" key="3">
    <source>
        <dbReference type="ARBA" id="ARBA00022737"/>
    </source>
</evidence>
<evidence type="ECO:0000256" key="6">
    <source>
        <dbReference type="SAM" id="MobiDB-lite"/>
    </source>
</evidence>
<keyword evidence="2" id="KW-0507">mRNA processing</keyword>
<feature type="domain" description="FF" evidence="8">
    <location>
        <begin position="141"/>
        <end position="195"/>
    </location>
</feature>
<accession>A0A8J4PYG9</accession>
<feature type="region of interest" description="Disordered" evidence="6">
    <location>
        <begin position="196"/>
        <end position="224"/>
    </location>
</feature>
<dbReference type="Gene3D" id="1.10.10.440">
    <property type="entry name" value="FF domain"/>
    <property type="match status" value="1"/>
</dbReference>
<dbReference type="Proteomes" id="UP000695562">
    <property type="component" value="Unassembled WGS sequence"/>
</dbReference>
<evidence type="ECO:0000256" key="5">
    <source>
        <dbReference type="ARBA" id="ARBA00023242"/>
    </source>
</evidence>
<dbReference type="OrthoDB" id="187617at2759"/>
<dbReference type="SMART" id="SM00456">
    <property type="entry name" value="WW"/>
    <property type="match status" value="2"/>
</dbReference>
<dbReference type="GO" id="GO:0003723">
    <property type="term" value="F:RNA binding"/>
    <property type="evidence" value="ECO:0007669"/>
    <property type="project" value="TreeGrafter"/>
</dbReference>
<evidence type="ECO:0000256" key="2">
    <source>
        <dbReference type="ARBA" id="ARBA00022664"/>
    </source>
</evidence>
<dbReference type="GO" id="GO:0045292">
    <property type="term" value="P:mRNA cis splicing, via spliceosome"/>
    <property type="evidence" value="ECO:0007669"/>
    <property type="project" value="InterPro"/>
</dbReference>
<evidence type="ECO:0000259" key="8">
    <source>
        <dbReference type="PROSITE" id="PS51676"/>
    </source>
</evidence>
<evidence type="ECO:0008006" key="11">
    <source>
        <dbReference type="Google" id="ProtNLM"/>
    </source>
</evidence>
<evidence type="ECO:0000259" key="7">
    <source>
        <dbReference type="PROSITE" id="PS50020"/>
    </source>
</evidence>
<gene>
    <name evidence="9" type="ORF">CYY_002659</name>
</gene>
<dbReference type="PANTHER" id="PTHR11864:SF0">
    <property type="entry name" value="PRP40 PRE-MRNA PROCESSING FACTOR 40 HOMOLOG A (YEAST)"/>
    <property type="match status" value="1"/>
</dbReference>
<dbReference type="GO" id="GO:0071004">
    <property type="term" value="C:U2-type prespliceosome"/>
    <property type="evidence" value="ECO:0007669"/>
    <property type="project" value="TreeGrafter"/>
</dbReference>
<organism evidence="9 10">
    <name type="scientific">Polysphondylium violaceum</name>
    <dbReference type="NCBI Taxonomy" id="133409"/>
    <lineage>
        <taxon>Eukaryota</taxon>
        <taxon>Amoebozoa</taxon>
        <taxon>Evosea</taxon>
        <taxon>Eumycetozoa</taxon>
        <taxon>Dictyostelia</taxon>
        <taxon>Dictyosteliales</taxon>
        <taxon>Dictyosteliaceae</taxon>
        <taxon>Polysphondylium</taxon>
    </lineage>
</organism>
<feature type="domain" description="WW" evidence="7">
    <location>
        <begin position="49"/>
        <end position="76"/>
    </location>
</feature>
<keyword evidence="3" id="KW-0677">Repeat</keyword>
<comment type="subcellular location">
    <subcellularLocation>
        <location evidence="1">Nucleus</location>
    </subcellularLocation>
</comment>
<evidence type="ECO:0000256" key="1">
    <source>
        <dbReference type="ARBA" id="ARBA00004123"/>
    </source>
</evidence>
<dbReference type="Pfam" id="PF00397">
    <property type="entry name" value="WW"/>
    <property type="match status" value="2"/>
</dbReference>
<dbReference type="InterPro" id="IPR039726">
    <property type="entry name" value="Prp40-like"/>
</dbReference>
<comment type="caution">
    <text evidence="9">The sequence shown here is derived from an EMBL/GenBank/DDBJ whole genome shotgun (WGS) entry which is preliminary data.</text>
</comment>
<dbReference type="SMART" id="SM00441">
    <property type="entry name" value="FF"/>
    <property type="match status" value="1"/>
</dbReference>
<dbReference type="InterPro" id="IPR036517">
    <property type="entry name" value="FF_domain_sf"/>
</dbReference>
<dbReference type="FunFam" id="1.10.10.440:FF:000013">
    <property type="entry name" value="pre-mRNA-processing protein 40A isoform X1"/>
    <property type="match status" value="1"/>
</dbReference>
<keyword evidence="10" id="KW-1185">Reference proteome</keyword>
<dbReference type="PROSITE" id="PS01159">
    <property type="entry name" value="WW_DOMAIN_1"/>
    <property type="match status" value="1"/>
</dbReference>
<dbReference type="SUPFAM" id="SSF81698">
    <property type="entry name" value="FF domain"/>
    <property type="match status" value="1"/>
</dbReference>
<dbReference type="PROSITE" id="PS51676">
    <property type="entry name" value="FF"/>
    <property type="match status" value="1"/>
</dbReference>
<evidence type="ECO:0000256" key="4">
    <source>
        <dbReference type="ARBA" id="ARBA00023187"/>
    </source>
</evidence>
<name>A0A8J4PYG9_9MYCE</name>
<dbReference type="InterPro" id="IPR002713">
    <property type="entry name" value="FF_domain"/>
</dbReference>
<dbReference type="InterPro" id="IPR036020">
    <property type="entry name" value="WW_dom_sf"/>
</dbReference>
<evidence type="ECO:0000313" key="10">
    <source>
        <dbReference type="Proteomes" id="UP000695562"/>
    </source>
</evidence>
<dbReference type="EMBL" id="AJWJ01000075">
    <property type="protein sequence ID" value="KAF2076045.1"/>
    <property type="molecule type" value="Genomic_DNA"/>
</dbReference>
<dbReference type="Gene3D" id="2.20.70.10">
    <property type="match status" value="2"/>
</dbReference>
<dbReference type="Pfam" id="PF01846">
    <property type="entry name" value="FF"/>
    <property type="match status" value="1"/>
</dbReference>
<evidence type="ECO:0000313" key="9">
    <source>
        <dbReference type="EMBL" id="KAF2076045.1"/>
    </source>
</evidence>
<dbReference type="InterPro" id="IPR001202">
    <property type="entry name" value="WW_dom"/>
</dbReference>
<dbReference type="SUPFAM" id="SSF51045">
    <property type="entry name" value="WW domain"/>
    <property type="match status" value="2"/>
</dbReference>
<keyword evidence="5" id="KW-0539">Nucleus</keyword>
<feature type="domain" description="WW" evidence="7">
    <location>
        <begin position="10"/>
        <end position="37"/>
    </location>
</feature>
<protein>
    <recommendedName>
        <fullName evidence="11">WW domain-containing protein</fullName>
    </recommendedName>
</protein>
<dbReference type="AlphaFoldDB" id="A0A8J4PYG9"/>
<proteinExistence type="predicted"/>
<keyword evidence="4" id="KW-0508">mRNA splicing</keyword>
<dbReference type="GO" id="GO:0005685">
    <property type="term" value="C:U1 snRNP"/>
    <property type="evidence" value="ECO:0007669"/>
    <property type="project" value="TreeGrafter"/>
</dbReference>
<dbReference type="CDD" id="cd00201">
    <property type="entry name" value="WW"/>
    <property type="match status" value="2"/>
</dbReference>
<feature type="region of interest" description="Disordered" evidence="6">
    <location>
        <begin position="64"/>
        <end position="113"/>
    </location>
</feature>
<reference evidence="9" key="1">
    <citation type="submission" date="2020-01" db="EMBL/GenBank/DDBJ databases">
        <title>Development of genomics and gene disruption for Polysphondylium violaceum indicates a role for the polyketide synthase stlB in stalk morphogenesis.</title>
        <authorList>
            <person name="Narita B."/>
            <person name="Kawabe Y."/>
            <person name="Kin K."/>
            <person name="Saito T."/>
            <person name="Gibbs R."/>
            <person name="Kuspa A."/>
            <person name="Muzny D."/>
            <person name="Queller D."/>
            <person name="Richards S."/>
            <person name="Strassman J."/>
            <person name="Sucgang R."/>
            <person name="Worley K."/>
            <person name="Schaap P."/>
        </authorList>
    </citation>
    <scope>NUCLEOTIDE SEQUENCE</scope>
    <source>
        <strain evidence="9">QSvi11</strain>
    </source>
</reference>
<feature type="compositionally biased region" description="Low complexity" evidence="6">
    <location>
        <begin position="79"/>
        <end position="113"/>
    </location>
</feature>